<name>A0A6A6W7X8_9PEZI</name>
<dbReference type="EMBL" id="ML996574">
    <property type="protein sequence ID" value="KAF2757181.1"/>
    <property type="molecule type" value="Genomic_DNA"/>
</dbReference>
<evidence type="ECO:0000256" key="6">
    <source>
        <dbReference type="ARBA" id="ARBA00022448"/>
    </source>
</evidence>
<comment type="function">
    <text evidence="15">Components of the endosome-vacuole trafficking pathway that regulates nutrient transport. May be involved in processes which determine whether plasma membrane proteins are degraded or routed to the plasma membrane.</text>
</comment>
<dbReference type="RefSeq" id="XP_033599632.1">
    <property type="nucleotide sequence ID" value="XM_033742443.1"/>
</dbReference>
<feature type="transmembrane region" description="Helical" evidence="17">
    <location>
        <begin position="55"/>
        <end position="79"/>
    </location>
</feature>
<dbReference type="AlphaFoldDB" id="A0A6A6W7X8"/>
<evidence type="ECO:0000256" key="11">
    <source>
        <dbReference type="ARBA" id="ARBA00022968"/>
    </source>
</evidence>
<evidence type="ECO:0000256" key="16">
    <source>
        <dbReference type="SAM" id="MobiDB-lite"/>
    </source>
</evidence>
<dbReference type="InterPro" id="IPR050618">
    <property type="entry name" value="Ubq-SigPath_Reg"/>
</dbReference>
<evidence type="ECO:0000313" key="19">
    <source>
        <dbReference type="EMBL" id="KAF2757181.1"/>
    </source>
</evidence>
<proteinExistence type="inferred from homology"/>
<keyword evidence="7" id="KW-0926">Vacuole</keyword>
<protein>
    <recommendedName>
        <fullName evidence="5">Protein SSH4</fullName>
    </recommendedName>
    <alternativeName>
        <fullName evidence="4">Protein ssh4</fullName>
    </alternativeName>
</protein>
<feature type="compositionally biased region" description="Polar residues" evidence="16">
    <location>
        <begin position="391"/>
        <end position="400"/>
    </location>
</feature>
<feature type="compositionally biased region" description="Polar residues" evidence="16">
    <location>
        <begin position="1"/>
        <end position="10"/>
    </location>
</feature>
<evidence type="ECO:0000256" key="5">
    <source>
        <dbReference type="ARBA" id="ARBA00017626"/>
    </source>
</evidence>
<feature type="region of interest" description="Disordered" evidence="16">
    <location>
        <begin position="376"/>
        <end position="400"/>
    </location>
</feature>
<evidence type="ECO:0000313" key="20">
    <source>
        <dbReference type="Proteomes" id="UP000799437"/>
    </source>
</evidence>
<evidence type="ECO:0000256" key="8">
    <source>
        <dbReference type="ARBA" id="ARBA00022692"/>
    </source>
</evidence>
<keyword evidence="11" id="KW-0735">Signal-anchor</keyword>
<feature type="region of interest" description="Disordered" evidence="16">
    <location>
        <begin position="1"/>
        <end position="31"/>
    </location>
</feature>
<feature type="compositionally biased region" description="Polar residues" evidence="16">
    <location>
        <begin position="496"/>
        <end position="509"/>
    </location>
</feature>
<evidence type="ECO:0000259" key="18">
    <source>
        <dbReference type="PROSITE" id="PS50188"/>
    </source>
</evidence>
<dbReference type="GO" id="GO:0005774">
    <property type="term" value="C:vacuolar membrane"/>
    <property type="evidence" value="ECO:0007669"/>
    <property type="project" value="UniProtKB-SubCell"/>
</dbReference>
<keyword evidence="14" id="KW-0325">Glycoprotein</keyword>
<feature type="domain" description="B30.2/SPRY" evidence="18">
    <location>
        <begin position="122"/>
        <end position="318"/>
    </location>
</feature>
<dbReference type="GO" id="GO:0010008">
    <property type="term" value="C:endosome membrane"/>
    <property type="evidence" value="ECO:0007669"/>
    <property type="project" value="UniProtKB-SubCell"/>
</dbReference>
<dbReference type="SUPFAM" id="SSF49899">
    <property type="entry name" value="Concanavalin A-like lectins/glucanases"/>
    <property type="match status" value="1"/>
</dbReference>
<evidence type="ECO:0000256" key="12">
    <source>
        <dbReference type="ARBA" id="ARBA00022989"/>
    </source>
</evidence>
<dbReference type="InterPro" id="IPR001870">
    <property type="entry name" value="B30.2/SPRY"/>
</dbReference>
<evidence type="ECO:0000256" key="13">
    <source>
        <dbReference type="ARBA" id="ARBA00023136"/>
    </source>
</evidence>
<dbReference type="Pfam" id="PF00622">
    <property type="entry name" value="SPRY"/>
    <property type="match status" value="1"/>
</dbReference>
<evidence type="ECO:0000256" key="2">
    <source>
        <dbReference type="ARBA" id="ARBA00004639"/>
    </source>
</evidence>
<keyword evidence="13 17" id="KW-0472">Membrane</keyword>
<accession>A0A6A6W7X8</accession>
<dbReference type="OrthoDB" id="258495at2759"/>
<comment type="similarity">
    <text evidence="3">Belongs to the SSH4 family.</text>
</comment>
<keyword evidence="12 17" id="KW-1133">Transmembrane helix</keyword>
<evidence type="ECO:0000256" key="10">
    <source>
        <dbReference type="ARBA" id="ARBA00022927"/>
    </source>
</evidence>
<gene>
    <name evidence="19" type="ORF">EJ05DRAFT_454186</name>
</gene>
<dbReference type="PANTHER" id="PTHR12864">
    <property type="entry name" value="RAN BINDING PROTEIN 9-RELATED"/>
    <property type="match status" value="1"/>
</dbReference>
<comment type="subcellular location">
    <subcellularLocation>
        <location evidence="2">Endosome membrane</location>
        <topology evidence="2">Single-pass type II membrane protein</topology>
    </subcellularLocation>
    <subcellularLocation>
        <location evidence="1">Vacuole membrane</location>
        <topology evidence="1">Single-pass type II membrane protein</topology>
    </subcellularLocation>
</comment>
<dbReference type="Gene3D" id="2.60.120.920">
    <property type="match status" value="1"/>
</dbReference>
<evidence type="ECO:0000256" key="4">
    <source>
        <dbReference type="ARBA" id="ARBA00016528"/>
    </source>
</evidence>
<dbReference type="GO" id="GO:0015031">
    <property type="term" value="P:protein transport"/>
    <property type="evidence" value="ECO:0007669"/>
    <property type="project" value="UniProtKB-KW"/>
</dbReference>
<evidence type="ECO:0000256" key="9">
    <source>
        <dbReference type="ARBA" id="ARBA00022753"/>
    </source>
</evidence>
<keyword evidence="9" id="KW-0967">Endosome</keyword>
<dbReference type="InterPro" id="IPR013320">
    <property type="entry name" value="ConA-like_dom_sf"/>
</dbReference>
<dbReference type="InterPro" id="IPR035780">
    <property type="entry name" value="SPRY_Ssh4-like"/>
</dbReference>
<dbReference type="GeneID" id="54483497"/>
<sequence length="509" mass="56387">MRFSTHTTLVRSYRPAQHEPSSPPTMFSSPENMQNTYNEPIRIGHESISSTGKGILIGMLTAFGTATLAGIFIALVYFFRYTRPGRIFLDRIGRPGEYDDEQAFAKEEAEALEEMDDMQRTEYLRAKAFIQANPPESVQTDISLSQFLAIQEKGVSAWEFEPELEIANCFVEGRTEIEFFDSECCVQSNLPIPKQNEVYYWESKIYDKPESTTISIGLTTKPYPLFRLPGSHKQSVAYTSPGSRRYNQPFTPTAYGPAFVQGDVIGVGYRPRTGTVFFTRNGKKLDDVTHGLKTQNFFPTVGANGPCQVHVNFGQMGFVFIEANVKKWGLAPMTGSLAPPPPYGSEQGSILLEGGREGVREGMGLSGFNYTHGRSASAQMRLGSRHPTSPGPQRSPTDISLTRFSIVDEQEGGSEAGEGTSEFSGYDQTEVGLGLQTNFSPSRLPAGEAPPEYESPDSTPDRERQIPFGQNRRSKPREDDRQRLLPPIPSYDAAVAQSNQSNRGRSSTR</sequence>
<keyword evidence="6" id="KW-0813">Transport</keyword>
<dbReference type="Proteomes" id="UP000799437">
    <property type="component" value="Unassembled WGS sequence"/>
</dbReference>
<evidence type="ECO:0000256" key="7">
    <source>
        <dbReference type="ARBA" id="ARBA00022554"/>
    </source>
</evidence>
<evidence type="ECO:0000256" key="17">
    <source>
        <dbReference type="SAM" id="Phobius"/>
    </source>
</evidence>
<reference evidence="19" key="1">
    <citation type="journal article" date="2020" name="Stud. Mycol.">
        <title>101 Dothideomycetes genomes: a test case for predicting lifestyles and emergence of pathogens.</title>
        <authorList>
            <person name="Haridas S."/>
            <person name="Albert R."/>
            <person name="Binder M."/>
            <person name="Bloem J."/>
            <person name="Labutti K."/>
            <person name="Salamov A."/>
            <person name="Andreopoulos B."/>
            <person name="Baker S."/>
            <person name="Barry K."/>
            <person name="Bills G."/>
            <person name="Bluhm B."/>
            <person name="Cannon C."/>
            <person name="Castanera R."/>
            <person name="Culley D."/>
            <person name="Daum C."/>
            <person name="Ezra D."/>
            <person name="Gonzalez J."/>
            <person name="Henrissat B."/>
            <person name="Kuo A."/>
            <person name="Liang C."/>
            <person name="Lipzen A."/>
            <person name="Lutzoni F."/>
            <person name="Magnuson J."/>
            <person name="Mondo S."/>
            <person name="Nolan M."/>
            <person name="Ohm R."/>
            <person name="Pangilinan J."/>
            <person name="Park H.-J."/>
            <person name="Ramirez L."/>
            <person name="Alfaro M."/>
            <person name="Sun H."/>
            <person name="Tritt A."/>
            <person name="Yoshinaga Y."/>
            <person name="Zwiers L.-H."/>
            <person name="Turgeon B."/>
            <person name="Goodwin S."/>
            <person name="Spatafora J."/>
            <person name="Crous P."/>
            <person name="Grigoriev I."/>
        </authorList>
    </citation>
    <scope>NUCLEOTIDE SEQUENCE</scope>
    <source>
        <strain evidence="19">CBS 121739</strain>
    </source>
</reference>
<dbReference type="PROSITE" id="PS50188">
    <property type="entry name" value="B302_SPRY"/>
    <property type="match status" value="1"/>
</dbReference>
<evidence type="ECO:0000256" key="14">
    <source>
        <dbReference type="ARBA" id="ARBA00023180"/>
    </source>
</evidence>
<keyword evidence="10" id="KW-0653">Protein transport</keyword>
<evidence type="ECO:0000256" key="3">
    <source>
        <dbReference type="ARBA" id="ARBA00006990"/>
    </source>
</evidence>
<organism evidence="19 20">
    <name type="scientific">Pseudovirgaria hyperparasitica</name>
    <dbReference type="NCBI Taxonomy" id="470096"/>
    <lineage>
        <taxon>Eukaryota</taxon>
        <taxon>Fungi</taxon>
        <taxon>Dikarya</taxon>
        <taxon>Ascomycota</taxon>
        <taxon>Pezizomycotina</taxon>
        <taxon>Dothideomycetes</taxon>
        <taxon>Dothideomycetes incertae sedis</taxon>
        <taxon>Acrospermales</taxon>
        <taxon>Acrospermaceae</taxon>
        <taxon>Pseudovirgaria</taxon>
    </lineage>
</organism>
<dbReference type="InterPro" id="IPR003877">
    <property type="entry name" value="SPRY_dom"/>
</dbReference>
<keyword evidence="20" id="KW-1185">Reference proteome</keyword>
<evidence type="ECO:0000256" key="15">
    <source>
        <dbReference type="ARBA" id="ARBA00025244"/>
    </source>
</evidence>
<dbReference type="FunFam" id="2.60.120.920:FF:000065">
    <property type="entry name" value="Ear1p"/>
    <property type="match status" value="1"/>
</dbReference>
<dbReference type="CDD" id="cd12910">
    <property type="entry name" value="SPRY_SSH4_like"/>
    <property type="match status" value="1"/>
</dbReference>
<dbReference type="SMART" id="SM00449">
    <property type="entry name" value="SPRY"/>
    <property type="match status" value="1"/>
</dbReference>
<keyword evidence="8 17" id="KW-0812">Transmembrane</keyword>
<evidence type="ECO:0000256" key="1">
    <source>
        <dbReference type="ARBA" id="ARBA00004576"/>
    </source>
</evidence>
<feature type="region of interest" description="Disordered" evidence="16">
    <location>
        <begin position="436"/>
        <end position="509"/>
    </location>
</feature>
<dbReference type="InterPro" id="IPR043136">
    <property type="entry name" value="B30.2/SPRY_sf"/>
</dbReference>